<reference evidence="2 3" key="1">
    <citation type="submission" date="2015-10" db="EMBL/GenBank/DDBJ databases">
        <title>Full genome of DAOMC 229536 Phialocephala scopiformis, a fungal endophyte of spruce producing the potent anti-insectan compound rugulosin.</title>
        <authorList>
            <consortium name="DOE Joint Genome Institute"/>
            <person name="Walker A.K."/>
            <person name="Frasz S.L."/>
            <person name="Seifert K.A."/>
            <person name="Miller J.D."/>
            <person name="Mondo S.J."/>
            <person name="Labutti K."/>
            <person name="Lipzen A."/>
            <person name="Dockter R."/>
            <person name="Kennedy M."/>
            <person name="Grigoriev I.V."/>
            <person name="Spatafora J.W."/>
        </authorList>
    </citation>
    <scope>NUCLEOTIDE SEQUENCE [LARGE SCALE GENOMIC DNA]</scope>
    <source>
        <strain evidence="2 3">CBS 120377</strain>
    </source>
</reference>
<dbReference type="KEGG" id="psco:LY89DRAFT_727762"/>
<organism evidence="2 3">
    <name type="scientific">Mollisia scopiformis</name>
    <name type="common">Conifer needle endophyte fungus</name>
    <name type="synonym">Phialocephala scopiformis</name>
    <dbReference type="NCBI Taxonomy" id="149040"/>
    <lineage>
        <taxon>Eukaryota</taxon>
        <taxon>Fungi</taxon>
        <taxon>Dikarya</taxon>
        <taxon>Ascomycota</taxon>
        <taxon>Pezizomycotina</taxon>
        <taxon>Leotiomycetes</taxon>
        <taxon>Helotiales</taxon>
        <taxon>Mollisiaceae</taxon>
        <taxon>Mollisia</taxon>
    </lineage>
</organism>
<dbReference type="AlphaFoldDB" id="A0A194XTE9"/>
<evidence type="ECO:0000313" key="3">
    <source>
        <dbReference type="Proteomes" id="UP000070700"/>
    </source>
</evidence>
<evidence type="ECO:0000259" key="1">
    <source>
        <dbReference type="Pfam" id="PF03417"/>
    </source>
</evidence>
<accession>A0A194XTE9</accession>
<dbReference type="InterPro" id="IPR047801">
    <property type="entry name" value="Peptidase_C45"/>
</dbReference>
<dbReference type="Pfam" id="PF03417">
    <property type="entry name" value="AAT"/>
    <property type="match status" value="1"/>
</dbReference>
<dbReference type="Gene3D" id="1.10.10.2120">
    <property type="match status" value="1"/>
</dbReference>
<name>A0A194XTE9_MOLSC</name>
<dbReference type="InParanoid" id="A0A194XTE9"/>
<keyword evidence="3" id="KW-1185">Reference proteome</keyword>
<dbReference type="RefSeq" id="XP_018077327.1">
    <property type="nucleotide sequence ID" value="XM_018219193.1"/>
</dbReference>
<dbReference type="InterPro" id="IPR047794">
    <property type="entry name" value="C45_proenzyme-like"/>
</dbReference>
<dbReference type="EMBL" id="KQ947405">
    <property type="protein sequence ID" value="KUJ22972.1"/>
    <property type="molecule type" value="Genomic_DNA"/>
</dbReference>
<dbReference type="Proteomes" id="UP000070700">
    <property type="component" value="Unassembled WGS sequence"/>
</dbReference>
<protein>
    <submittedName>
        <fullName evidence="2">AAT-domain-containing protein</fullName>
    </submittedName>
</protein>
<dbReference type="PANTHER" id="PTHR34180:SF1">
    <property type="entry name" value="BETA-ALANYL-DOPAMINE_CARCININE HYDROLASE"/>
    <property type="match status" value="1"/>
</dbReference>
<dbReference type="InterPro" id="IPR005079">
    <property type="entry name" value="Peptidase_C45_hydrolase"/>
</dbReference>
<dbReference type="STRING" id="149040.A0A194XTE9"/>
<dbReference type="Gene3D" id="3.60.60.10">
    <property type="entry name" value="Penicillin V Acylase, Chain A"/>
    <property type="match status" value="1"/>
</dbReference>
<dbReference type="NCBIfam" id="NF040521">
    <property type="entry name" value="C45_proenzyme"/>
    <property type="match status" value="1"/>
</dbReference>
<proteinExistence type="predicted"/>
<dbReference type="OrthoDB" id="189997at2759"/>
<dbReference type="PANTHER" id="PTHR34180">
    <property type="entry name" value="PEPTIDASE C45"/>
    <property type="match status" value="1"/>
</dbReference>
<sequence>MGSLASDHYIAPEIVELSGSPREIGFEHGRRLAGKIHSQIEVYTAMFRQTSKLDWPAVRGIAEEYRQTIEKKTPDLHAEMEGIAEGASVDVLDIVALNARSEIALGSFSDGCTSVGWKTESEGVFLSQNWDWTARVKKNLAFMSIEQVGKPKIWMVTEAGIVGKIGFNSSSVGVCLNAIRAKPSDPIKLPIHIVLRLFLESTSASSAISNLKSLGGVASSCHILIADPSGPTGLELSPKGDTHIPPNEKGIVCHTNHFLTNKFITEPPWLAGSPIRLDRANKLTAELAEGGKAVTEERLRDHVFSDTFNAPQAICCQEDPIRPIETRSSTLFNIITRFKKGEAPSAEVVWGRPGSGEEGPVLKMPW</sequence>
<evidence type="ECO:0000313" key="2">
    <source>
        <dbReference type="EMBL" id="KUJ22972.1"/>
    </source>
</evidence>
<feature type="domain" description="Peptidase C45 hydrolase" evidence="1">
    <location>
        <begin position="120"/>
        <end position="289"/>
    </location>
</feature>
<gene>
    <name evidence="2" type="ORF">LY89DRAFT_727762</name>
</gene>
<dbReference type="GeneID" id="28828919"/>